<evidence type="ECO:0000313" key="3">
    <source>
        <dbReference type="Proteomes" id="UP000320386"/>
    </source>
</evidence>
<gene>
    <name evidence="2" type="ORF">Pan265_27870</name>
</gene>
<protein>
    <recommendedName>
        <fullName evidence="1">6-hydroxymethylpterin diphosphokinase MptE-like domain-containing protein</fullName>
    </recommendedName>
</protein>
<dbReference type="Proteomes" id="UP000320386">
    <property type="component" value="Chromosome"/>
</dbReference>
<proteinExistence type="predicted"/>
<dbReference type="KEGG" id="mcad:Pan265_27870"/>
<accession>A0A518C108</accession>
<dbReference type="AlphaFoldDB" id="A0A518C108"/>
<dbReference type="PANTHER" id="PTHR41786">
    <property type="entry name" value="MOTILITY ACCESSORY FACTOR MAF"/>
    <property type="match status" value="1"/>
</dbReference>
<dbReference type="EMBL" id="CP036280">
    <property type="protein sequence ID" value="QDU72911.1"/>
    <property type="molecule type" value="Genomic_DNA"/>
</dbReference>
<dbReference type="PANTHER" id="PTHR41786:SF1">
    <property type="entry name" value="6-HYDROXYMETHYLPTERIN DIPHOSPHOKINASE MPTE-LIKE DOMAIN-CONTAINING PROTEIN"/>
    <property type="match status" value="1"/>
</dbReference>
<keyword evidence="3" id="KW-1185">Reference proteome</keyword>
<name>A0A518C108_9BACT</name>
<dbReference type="Pfam" id="PF01973">
    <property type="entry name" value="MptE-like"/>
    <property type="match status" value="1"/>
</dbReference>
<dbReference type="InterPro" id="IPR002826">
    <property type="entry name" value="MptE-like"/>
</dbReference>
<evidence type="ECO:0000313" key="2">
    <source>
        <dbReference type="EMBL" id="QDU72911.1"/>
    </source>
</evidence>
<organism evidence="2 3">
    <name type="scientific">Mucisphaera calidilacus</name>
    <dbReference type="NCBI Taxonomy" id="2527982"/>
    <lineage>
        <taxon>Bacteria</taxon>
        <taxon>Pseudomonadati</taxon>
        <taxon>Planctomycetota</taxon>
        <taxon>Phycisphaerae</taxon>
        <taxon>Phycisphaerales</taxon>
        <taxon>Phycisphaeraceae</taxon>
        <taxon>Mucisphaera</taxon>
    </lineage>
</organism>
<feature type="domain" description="6-hydroxymethylpterin diphosphokinase MptE-like" evidence="1">
    <location>
        <begin position="232"/>
        <end position="402"/>
    </location>
</feature>
<sequence>MGRVRGSWKLATGGGLVRYPGYAMAESDTIFKRNLSALRLRNSTFADRLETTEPVELNWVTSKKGPLSAQLGDGSGSASWLASRFDPGAEAKRLVEKVDRDKAGCVVVMGFGLGHHVSSLVEQLGPRTVLVVFEPDVGLLRAVFERVDHSATLANGMVFIFDREDDRAGLTSRLERLGGVMTQGTQIVVHPASRSRHKDAFGAFSKTFAEALAYFRTTVATALVNSARTCRNLVNNLGHYVAGATVAELQGVAKGYAAVCVAAGPSLVRNVDLLRDPAVRSKLVIVTAQTALRPLLDRGIRPDFVTALDYSPICTRFYEDLPDLPDVTLVVEPKAHPRILEVYPGPVRVLSSDFNDVLIGDLKREIPPIRSGTTVAHLSFYLAQYLGCDPILLLGQDLGFSDGLYYAPGTAVHKVWSSELSQFNSVEMMEWQRIVRMRGHLTRTEDIHGRPMFTDEQMVTYLRQFERDFADAEQRVIDTTEGGQAKANTERMALAEAVGQIETGAVPELPRASRELDPERLSKVRGLLEQRLRDLTELRKVSHNTIALLEQMQGCLDNQPRLLKIFEKLQKNDRRVHGPLYETFSAVNAMNTIGVFHRQAADRRISQITDDRQARQAGQLKRDVENIEWMLQACDEAESIFSEALERVTCLRPALPAAAA</sequence>
<reference evidence="2 3" key="1">
    <citation type="submission" date="2019-02" db="EMBL/GenBank/DDBJ databases">
        <title>Deep-cultivation of Planctomycetes and their phenomic and genomic characterization uncovers novel biology.</title>
        <authorList>
            <person name="Wiegand S."/>
            <person name="Jogler M."/>
            <person name="Boedeker C."/>
            <person name="Pinto D."/>
            <person name="Vollmers J."/>
            <person name="Rivas-Marin E."/>
            <person name="Kohn T."/>
            <person name="Peeters S.H."/>
            <person name="Heuer A."/>
            <person name="Rast P."/>
            <person name="Oberbeckmann S."/>
            <person name="Bunk B."/>
            <person name="Jeske O."/>
            <person name="Meyerdierks A."/>
            <person name="Storesund J.E."/>
            <person name="Kallscheuer N."/>
            <person name="Luecker S."/>
            <person name="Lage O.M."/>
            <person name="Pohl T."/>
            <person name="Merkel B.J."/>
            <person name="Hornburger P."/>
            <person name="Mueller R.-W."/>
            <person name="Bruemmer F."/>
            <person name="Labrenz M."/>
            <person name="Spormann A.M."/>
            <person name="Op den Camp H."/>
            <person name="Overmann J."/>
            <person name="Amann R."/>
            <person name="Jetten M.S.M."/>
            <person name="Mascher T."/>
            <person name="Medema M.H."/>
            <person name="Devos D.P."/>
            <person name="Kaster A.-K."/>
            <person name="Ovreas L."/>
            <person name="Rohde M."/>
            <person name="Galperin M.Y."/>
            <person name="Jogler C."/>
        </authorList>
    </citation>
    <scope>NUCLEOTIDE SEQUENCE [LARGE SCALE GENOMIC DNA]</scope>
    <source>
        <strain evidence="2 3">Pan265</strain>
    </source>
</reference>
<evidence type="ECO:0000259" key="1">
    <source>
        <dbReference type="Pfam" id="PF01973"/>
    </source>
</evidence>